<keyword evidence="2" id="KW-1185">Reference proteome</keyword>
<reference evidence="2" key="1">
    <citation type="journal article" date="2023" name="Nat. Plants">
        <title>Single-cell RNA sequencing provides a high-resolution roadmap for understanding the multicellular compartmentation of specialized metabolism.</title>
        <authorList>
            <person name="Sun S."/>
            <person name="Shen X."/>
            <person name="Li Y."/>
            <person name="Li Y."/>
            <person name="Wang S."/>
            <person name="Li R."/>
            <person name="Zhang H."/>
            <person name="Shen G."/>
            <person name="Guo B."/>
            <person name="Wei J."/>
            <person name="Xu J."/>
            <person name="St-Pierre B."/>
            <person name="Chen S."/>
            <person name="Sun C."/>
        </authorList>
    </citation>
    <scope>NUCLEOTIDE SEQUENCE [LARGE SCALE GENOMIC DNA]</scope>
</reference>
<evidence type="ECO:0000313" key="2">
    <source>
        <dbReference type="Proteomes" id="UP001060085"/>
    </source>
</evidence>
<dbReference type="EMBL" id="CM044708">
    <property type="protein sequence ID" value="KAI5649374.1"/>
    <property type="molecule type" value="Genomic_DNA"/>
</dbReference>
<organism evidence="1 2">
    <name type="scientific">Catharanthus roseus</name>
    <name type="common">Madagascar periwinkle</name>
    <name type="synonym">Vinca rosea</name>
    <dbReference type="NCBI Taxonomy" id="4058"/>
    <lineage>
        <taxon>Eukaryota</taxon>
        <taxon>Viridiplantae</taxon>
        <taxon>Streptophyta</taxon>
        <taxon>Embryophyta</taxon>
        <taxon>Tracheophyta</taxon>
        <taxon>Spermatophyta</taxon>
        <taxon>Magnoliopsida</taxon>
        <taxon>eudicotyledons</taxon>
        <taxon>Gunneridae</taxon>
        <taxon>Pentapetalae</taxon>
        <taxon>asterids</taxon>
        <taxon>lamiids</taxon>
        <taxon>Gentianales</taxon>
        <taxon>Apocynaceae</taxon>
        <taxon>Rauvolfioideae</taxon>
        <taxon>Vinceae</taxon>
        <taxon>Catharanthinae</taxon>
        <taxon>Catharanthus</taxon>
    </lineage>
</organism>
<accession>A0ACB9ZPR7</accession>
<proteinExistence type="predicted"/>
<dbReference type="Proteomes" id="UP001060085">
    <property type="component" value="Linkage Group LG08"/>
</dbReference>
<gene>
    <name evidence="1" type="ORF">M9H77_35379</name>
</gene>
<comment type="caution">
    <text evidence="1">The sequence shown here is derived from an EMBL/GenBank/DDBJ whole genome shotgun (WGS) entry which is preliminary data.</text>
</comment>
<protein>
    <submittedName>
        <fullName evidence="1">Uncharacterized protein</fullName>
    </submittedName>
</protein>
<evidence type="ECO:0000313" key="1">
    <source>
        <dbReference type="EMBL" id="KAI5649374.1"/>
    </source>
</evidence>
<name>A0ACB9ZPR7_CATRO</name>
<sequence>MMNQDIGYFQVAVAATSIGIITAAIMHFRHKTKSKFNDSKLLPNLAPFLDRTESGRLGKLENFHDYVARQIGFKDGSECPRLSKLAYDYLKKSEGIDDRIYEYFANYEAEIPESFYVKLVEEFERCILGYFSFNWTHASSMISRVLSVDSEQKRLKNFVMAATRKQRFEKISKDLKVTRVFSTLVEEMKAIGCVPNVLEPKVTEVMVPVAHSERSPVLLLMGGGMGAGKSTVLKDILKESFWSGAAANAVVVEADAFKETDVIYRALSSRGHHQDMLQTAELVHQSSTDAASSLLVTALNEGRDVIMDGTLSWEPFVEQTIAMARNVHKHRYRMGVGYKTEDDGTITENYWEKIKEEEAKMRKPYRIELVGVVCDAYLAVVRGIRRAVETGRAVRVKPQLKSHKRFANAFPKYCQLVDNARLYCTNDIGRPPKLIAWRDGNCNLLIDPEEIRCLNVVCSLNEEAESIYELYKNSDLIFQPGSIWKDVVLIPTRHSHLQELKTAIAEIEKPAI</sequence>